<dbReference type="CDD" id="cd05195">
    <property type="entry name" value="enoyl_red"/>
    <property type="match status" value="1"/>
</dbReference>
<protein>
    <recommendedName>
        <fullName evidence="4">Enoyl reductase (ER) domain-containing protein</fullName>
    </recommendedName>
</protein>
<keyword evidence="1" id="KW-0596">Phosphopantetheine</keyword>
<dbReference type="FunFam" id="3.40.50.720:FF:000209">
    <property type="entry name" value="Polyketide synthase Pks12"/>
    <property type="match status" value="1"/>
</dbReference>
<dbReference type="Proteomes" id="UP000075902">
    <property type="component" value="Unassembled WGS sequence"/>
</dbReference>
<dbReference type="InterPro" id="IPR011032">
    <property type="entry name" value="GroES-like_sf"/>
</dbReference>
<evidence type="ECO:0000313" key="5">
    <source>
        <dbReference type="EnsemblMetazoa" id="AMEC010197-PA"/>
    </source>
</evidence>
<proteinExistence type="predicted"/>
<evidence type="ECO:0000313" key="6">
    <source>
        <dbReference type="Proteomes" id="UP000075902"/>
    </source>
</evidence>
<dbReference type="GO" id="GO:0004312">
    <property type="term" value="F:fatty acid synthase activity"/>
    <property type="evidence" value="ECO:0007669"/>
    <property type="project" value="TreeGrafter"/>
</dbReference>
<dbReference type="InterPro" id="IPR050091">
    <property type="entry name" value="PKS_NRPS_Biosynth_Enz"/>
</dbReference>
<evidence type="ECO:0000256" key="3">
    <source>
        <dbReference type="ARBA" id="ARBA00022679"/>
    </source>
</evidence>
<dbReference type="InterPro" id="IPR036291">
    <property type="entry name" value="NAD(P)-bd_dom_sf"/>
</dbReference>
<dbReference type="EnsemblMetazoa" id="AMEC010197-RA">
    <property type="protein sequence ID" value="AMEC010197-PA"/>
    <property type="gene ID" value="AMEC010197"/>
</dbReference>
<dbReference type="GO" id="GO:0016491">
    <property type="term" value="F:oxidoreductase activity"/>
    <property type="evidence" value="ECO:0007669"/>
    <property type="project" value="InterPro"/>
</dbReference>
<feature type="domain" description="Enoyl reductase (ER)" evidence="4">
    <location>
        <begin position="3"/>
        <end position="305"/>
    </location>
</feature>
<dbReference type="Gene3D" id="3.90.180.10">
    <property type="entry name" value="Medium-chain alcohol dehydrogenases, catalytic domain"/>
    <property type="match status" value="1"/>
</dbReference>
<dbReference type="SUPFAM" id="SSF51735">
    <property type="entry name" value="NAD(P)-binding Rossmann-fold domains"/>
    <property type="match status" value="1"/>
</dbReference>
<dbReference type="GO" id="GO:0006633">
    <property type="term" value="P:fatty acid biosynthetic process"/>
    <property type="evidence" value="ECO:0007669"/>
    <property type="project" value="TreeGrafter"/>
</dbReference>
<dbReference type="InterPro" id="IPR013968">
    <property type="entry name" value="PKS_KR"/>
</dbReference>
<keyword evidence="6" id="KW-1185">Reference proteome</keyword>
<evidence type="ECO:0000259" key="4">
    <source>
        <dbReference type="SMART" id="SM00829"/>
    </source>
</evidence>
<dbReference type="Pfam" id="PF13602">
    <property type="entry name" value="ADH_zinc_N_2"/>
    <property type="match status" value="1"/>
</dbReference>
<organism evidence="5 6">
    <name type="scientific">Anopheles melas</name>
    <dbReference type="NCBI Taxonomy" id="34690"/>
    <lineage>
        <taxon>Eukaryota</taxon>
        <taxon>Metazoa</taxon>
        <taxon>Ecdysozoa</taxon>
        <taxon>Arthropoda</taxon>
        <taxon>Hexapoda</taxon>
        <taxon>Insecta</taxon>
        <taxon>Pterygota</taxon>
        <taxon>Neoptera</taxon>
        <taxon>Endopterygota</taxon>
        <taxon>Diptera</taxon>
        <taxon>Nematocera</taxon>
        <taxon>Culicoidea</taxon>
        <taxon>Culicidae</taxon>
        <taxon>Anophelinae</taxon>
        <taxon>Anopheles</taxon>
    </lineage>
</organism>
<dbReference type="SMART" id="SM00829">
    <property type="entry name" value="PKS_ER"/>
    <property type="match status" value="1"/>
</dbReference>
<accession>A0A182TXQ0</accession>
<dbReference type="VEuPathDB" id="VectorBase:AMEC010197"/>
<sequence length="376" mass="41652">MVGPLSEQPPSSPLARVVYSSLNFKDVMIATGRLTVETFCTDRLQQECILGFEYSGVTTTGKRVMGIIGAGSMATIVESDPIFTLDVPDNISLEQAATIPTVYTTVYASFFVCAQIRKGNSILIHAGTGGVGLAAIRVCLAYGLEVFTTVSTKEKRDFLLSYFPDLNPHNIGNSRDISFETLIKERTNGRGVDFVLNSLSEEKLQASIRCLARGGHFLEIGKYDMMKDSKLAMTFFQRGITFSAVLVDLLFQEKRDLLLELHKLIMKDISKGIIQPLPTTVFQAHEIEQAFRYLATAKHIGKVVLKIRDNEDDLASVPISYLPRVYCNPEQSFVIAGGLGGFGLELADWLIIRGCRKLLLSSSRGITKPYQQYRIK</sequence>
<dbReference type="AlphaFoldDB" id="A0A182TXQ0"/>
<name>A0A182TXQ0_9DIPT</name>
<dbReference type="InterPro" id="IPR020843">
    <property type="entry name" value="ER"/>
</dbReference>
<dbReference type="PANTHER" id="PTHR43775">
    <property type="entry name" value="FATTY ACID SYNTHASE"/>
    <property type="match status" value="1"/>
</dbReference>
<reference evidence="5" key="2">
    <citation type="submission" date="2020-05" db="UniProtKB">
        <authorList>
            <consortium name="EnsemblMetazoa"/>
        </authorList>
    </citation>
    <scope>IDENTIFICATION</scope>
    <source>
        <strain evidence="5">CM1001059</strain>
    </source>
</reference>
<dbReference type="SUPFAM" id="SSF50129">
    <property type="entry name" value="GroES-like"/>
    <property type="match status" value="1"/>
</dbReference>
<dbReference type="Pfam" id="PF08659">
    <property type="entry name" value="KR"/>
    <property type="match status" value="1"/>
</dbReference>
<evidence type="ECO:0000256" key="2">
    <source>
        <dbReference type="ARBA" id="ARBA00022553"/>
    </source>
</evidence>
<keyword evidence="2" id="KW-0597">Phosphoprotein</keyword>
<evidence type="ECO:0000256" key="1">
    <source>
        <dbReference type="ARBA" id="ARBA00022450"/>
    </source>
</evidence>
<dbReference type="PANTHER" id="PTHR43775:SF23">
    <property type="entry name" value="FATTY ACID SYNTHASE 3"/>
    <property type="match status" value="1"/>
</dbReference>
<reference evidence="6" key="1">
    <citation type="submission" date="2014-01" db="EMBL/GenBank/DDBJ databases">
        <title>The Genome Sequence of Anopheles melas CM1001059_A (V2).</title>
        <authorList>
            <consortium name="The Broad Institute Genomics Platform"/>
            <person name="Neafsey D.E."/>
            <person name="Besansky N."/>
            <person name="Howell P."/>
            <person name="Walton C."/>
            <person name="Young S.K."/>
            <person name="Zeng Q."/>
            <person name="Gargeya S."/>
            <person name="Fitzgerald M."/>
            <person name="Haas B."/>
            <person name="Abouelleil A."/>
            <person name="Allen A.W."/>
            <person name="Alvarado L."/>
            <person name="Arachchi H.M."/>
            <person name="Berlin A.M."/>
            <person name="Chapman S.B."/>
            <person name="Gainer-Dewar J."/>
            <person name="Goldberg J."/>
            <person name="Griggs A."/>
            <person name="Gujja S."/>
            <person name="Hansen M."/>
            <person name="Howarth C."/>
            <person name="Imamovic A."/>
            <person name="Ireland A."/>
            <person name="Larimer J."/>
            <person name="McCowan C."/>
            <person name="Murphy C."/>
            <person name="Pearson M."/>
            <person name="Poon T.W."/>
            <person name="Priest M."/>
            <person name="Roberts A."/>
            <person name="Saif S."/>
            <person name="Shea T."/>
            <person name="Sisk P."/>
            <person name="Sykes S."/>
            <person name="Wortman J."/>
            <person name="Nusbaum C."/>
            <person name="Birren B."/>
        </authorList>
    </citation>
    <scope>NUCLEOTIDE SEQUENCE [LARGE SCALE GENOMIC DNA]</scope>
    <source>
        <strain evidence="6">CM1001059</strain>
    </source>
</reference>
<keyword evidence="3" id="KW-0808">Transferase</keyword>
<dbReference type="STRING" id="34690.A0A182TXQ0"/>